<name>A0A3S1DTL9_9BACL</name>
<keyword evidence="2" id="KW-0812">Transmembrane</keyword>
<evidence type="ECO:0008006" key="5">
    <source>
        <dbReference type="Google" id="ProtNLM"/>
    </source>
</evidence>
<proteinExistence type="predicted"/>
<dbReference type="OrthoDB" id="1682562at2"/>
<organism evidence="3 4">
    <name type="scientific">Paenibacillus anaericanus</name>
    <dbReference type="NCBI Taxonomy" id="170367"/>
    <lineage>
        <taxon>Bacteria</taxon>
        <taxon>Bacillati</taxon>
        <taxon>Bacillota</taxon>
        <taxon>Bacilli</taxon>
        <taxon>Bacillales</taxon>
        <taxon>Paenibacillaceae</taxon>
        <taxon>Paenibacillus</taxon>
    </lineage>
</organism>
<evidence type="ECO:0000313" key="3">
    <source>
        <dbReference type="EMBL" id="RUT47052.1"/>
    </source>
</evidence>
<evidence type="ECO:0000256" key="1">
    <source>
        <dbReference type="SAM" id="Coils"/>
    </source>
</evidence>
<dbReference type="Proteomes" id="UP000279446">
    <property type="component" value="Unassembled WGS sequence"/>
</dbReference>
<feature type="transmembrane region" description="Helical" evidence="2">
    <location>
        <begin position="6"/>
        <end position="24"/>
    </location>
</feature>
<feature type="coiled-coil region" evidence="1">
    <location>
        <begin position="38"/>
        <end position="69"/>
    </location>
</feature>
<protein>
    <recommendedName>
        <fullName evidence="5">DUF2802 domain-containing protein</fullName>
    </recommendedName>
</protein>
<keyword evidence="2" id="KW-1133">Transmembrane helix</keyword>
<comment type="caution">
    <text evidence="3">The sequence shown here is derived from an EMBL/GenBank/DDBJ whole genome shotgun (WGS) entry which is preliminary data.</text>
</comment>
<keyword evidence="2" id="KW-0472">Membrane</keyword>
<keyword evidence="1" id="KW-0175">Coiled coil</keyword>
<dbReference type="EMBL" id="RZNY01000006">
    <property type="protein sequence ID" value="RUT47052.1"/>
    <property type="molecule type" value="Genomic_DNA"/>
</dbReference>
<evidence type="ECO:0000256" key="2">
    <source>
        <dbReference type="SAM" id="Phobius"/>
    </source>
</evidence>
<accession>A0A3S1DTL9</accession>
<gene>
    <name evidence="3" type="ORF">EJP82_09215</name>
</gene>
<sequence>MSFGDPWFYIVLIGIAAVIYSFLLPARNTATGTRNNVAIELETTLEQYMAEIEKENKELIDLVTQMKQDFTTKQLVVQEQVAELRGRMVEVEHSTHQSESRLGILETGSRNFTESAGIIHLSTQEDQLINRMAEIEVAAEVAPVISDIPDPDPEAKETIHDRYAELFAMYESGRSIDMIAKSIGMQRGEVQLILQLAKREESR</sequence>
<reference evidence="3 4" key="1">
    <citation type="submission" date="2018-12" db="EMBL/GenBank/DDBJ databases">
        <authorList>
            <person name="Sun L."/>
            <person name="Chen Z."/>
        </authorList>
    </citation>
    <scope>NUCLEOTIDE SEQUENCE [LARGE SCALE GENOMIC DNA]</scope>
    <source>
        <strain evidence="3 4">DSM 15890</strain>
    </source>
</reference>
<evidence type="ECO:0000313" key="4">
    <source>
        <dbReference type="Proteomes" id="UP000279446"/>
    </source>
</evidence>
<dbReference type="AlphaFoldDB" id="A0A3S1DTL9"/>
<keyword evidence="4" id="KW-1185">Reference proteome</keyword>